<dbReference type="EMBL" id="JALDAX010000011">
    <property type="protein sequence ID" value="MCI3243496.1"/>
    <property type="molecule type" value="Genomic_DNA"/>
</dbReference>
<name>A0ABS9XN87_9ACTN</name>
<organism evidence="1 2">
    <name type="scientific">Streptomyces spinosisporus</name>
    <dbReference type="NCBI Taxonomy" id="2927582"/>
    <lineage>
        <taxon>Bacteria</taxon>
        <taxon>Bacillati</taxon>
        <taxon>Actinomycetota</taxon>
        <taxon>Actinomycetes</taxon>
        <taxon>Kitasatosporales</taxon>
        <taxon>Streptomycetaceae</taxon>
        <taxon>Streptomyces</taxon>
    </lineage>
</organism>
<comment type="caution">
    <text evidence="1">The sequence shown here is derived from an EMBL/GenBank/DDBJ whole genome shotgun (WGS) entry which is preliminary data.</text>
</comment>
<proteinExistence type="predicted"/>
<protein>
    <submittedName>
        <fullName evidence="1">Uncharacterized protein</fullName>
    </submittedName>
</protein>
<gene>
    <name evidence="1" type="ORF">MQN93_27620</name>
</gene>
<sequence length="195" mass="22032">MGIGYKTSWLAVQDATPEDVCDALGLRQRQYMDWTSGTHAAYRSGVFVIRPVPAWTIAHGRIHLPPEIDLTDPRFPAWLESMSTRLGDLQFFKSDRIGEDHAWARAEGGVLTRAYYYSGTLGDVPLHHGEPTAVERELGVGQRWLEDGREDAEWEAWHGAMPSERHVMDIARRWSLCPLDIVDEKVTSRGIHGLP</sequence>
<evidence type="ECO:0000313" key="2">
    <source>
        <dbReference type="Proteomes" id="UP001165270"/>
    </source>
</evidence>
<dbReference type="RefSeq" id="WP_242711688.1">
    <property type="nucleotide sequence ID" value="NZ_JALDAX010000011.1"/>
</dbReference>
<dbReference type="Proteomes" id="UP001165270">
    <property type="component" value="Unassembled WGS sequence"/>
</dbReference>
<keyword evidence="2" id="KW-1185">Reference proteome</keyword>
<evidence type="ECO:0000313" key="1">
    <source>
        <dbReference type="EMBL" id="MCI3243496.1"/>
    </source>
</evidence>
<reference evidence="1" key="1">
    <citation type="submission" date="2022-03" db="EMBL/GenBank/DDBJ databases">
        <title>Streptomyces 7R015 and 7R016 isolated from Barleria lupulina in Thailand.</title>
        <authorList>
            <person name="Kanchanasin P."/>
            <person name="Phongsopitanun W."/>
            <person name="Tanasupawat S."/>
        </authorList>
    </citation>
    <scope>NUCLEOTIDE SEQUENCE</scope>
    <source>
        <strain evidence="1">7R016</strain>
    </source>
</reference>
<accession>A0ABS9XN87</accession>